<gene>
    <name evidence="7 10" type="primary">ksgA</name>
    <name evidence="7" type="synonym">rsmA</name>
    <name evidence="10" type="ORF">HMPREF9248_0271</name>
</gene>
<keyword evidence="5 7" id="KW-0949">S-adenosyl-L-methionine</keyword>
<feature type="binding site" evidence="7 8">
    <location>
        <position position="74"/>
    </location>
    <ligand>
        <name>S-adenosyl-L-methionine</name>
        <dbReference type="ChEBI" id="CHEBI:59789"/>
    </ligand>
</feature>
<evidence type="ECO:0000256" key="8">
    <source>
        <dbReference type="PROSITE-ProRule" id="PRU01026"/>
    </source>
</evidence>
<evidence type="ECO:0000256" key="5">
    <source>
        <dbReference type="ARBA" id="ARBA00022691"/>
    </source>
</evidence>
<feature type="binding site" evidence="7 8">
    <location>
        <position position="101"/>
    </location>
    <ligand>
        <name>S-adenosyl-L-methionine</name>
        <dbReference type="ChEBI" id="CHEBI:59789"/>
    </ligand>
</feature>
<comment type="subcellular location">
    <subcellularLocation>
        <location evidence="7">Cytoplasm</location>
    </subcellularLocation>
</comment>
<dbReference type="PANTHER" id="PTHR11727">
    <property type="entry name" value="DIMETHYLADENOSINE TRANSFERASE"/>
    <property type="match status" value="1"/>
</dbReference>
<dbReference type="Pfam" id="PF00398">
    <property type="entry name" value="RrnaAD"/>
    <property type="match status" value="1"/>
</dbReference>
<dbReference type="PROSITE" id="PS51689">
    <property type="entry name" value="SAM_RNA_A_N6_MT"/>
    <property type="match status" value="1"/>
</dbReference>
<dbReference type="InterPro" id="IPR001737">
    <property type="entry name" value="KsgA/Erm"/>
</dbReference>
<dbReference type="PROSITE" id="PS01131">
    <property type="entry name" value="RRNA_A_DIMETH"/>
    <property type="match status" value="1"/>
</dbReference>
<evidence type="ECO:0000313" key="11">
    <source>
        <dbReference type="Proteomes" id="UP000004431"/>
    </source>
</evidence>
<reference evidence="10 11" key="1">
    <citation type="submission" date="2010-08" db="EMBL/GenBank/DDBJ databases">
        <authorList>
            <person name="Durkin A.S."/>
            <person name="Madupu R."/>
            <person name="Torralba M."/>
            <person name="Gillis M."/>
            <person name="Methe B."/>
            <person name="Sutton G."/>
            <person name="Nelson K.E."/>
        </authorList>
    </citation>
    <scope>NUCLEOTIDE SEQUENCE [LARGE SCALE GENOMIC DNA]</scope>
    <source>
        <strain evidence="10 11">PB189-T1-4</strain>
    </source>
</reference>
<dbReference type="SUPFAM" id="SSF53335">
    <property type="entry name" value="S-adenosyl-L-methionine-dependent methyltransferases"/>
    <property type="match status" value="1"/>
</dbReference>
<feature type="binding site" evidence="7 8">
    <location>
        <position position="148"/>
    </location>
    <ligand>
        <name>S-adenosyl-L-methionine</name>
        <dbReference type="ChEBI" id="CHEBI:59789"/>
    </ligand>
</feature>
<evidence type="ECO:0000313" key="10">
    <source>
        <dbReference type="EMBL" id="EFL44157.1"/>
    </source>
</evidence>
<accession>A0ABN0B046</accession>
<feature type="binding site" evidence="7 8">
    <location>
        <position position="122"/>
    </location>
    <ligand>
        <name>S-adenosyl-L-methionine</name>
        <dbReference type="ChEBI" id="CHEBI:59789"/>
    </ligand>
</feature>
<keyword evidence="11" id="KW-1185">Reference proteome</keyword>
<feature type="binding site" evidence="7 8">
    <location>
        <position position="76"/>
    </location>
    <ligand>
        <name>S-adenosyl-L-methionine</name>
        <dbReference type="ChEBI" id="CHEBI:59789"/>
    </ligand>
</feature>
<feature type="domain" description="Ribosomal RNA adenine methylase transferase N-terminal" evidence="9">
    <location>
        <begin position="81"/>
        <end position="260"/>
    </location>
</feature>
<dbReference type="SMART" id="SM00650">
    <property type="entry name" value="rADc"/>
    <property type="match status" value="1"/>
</dbReference>
<dbReference type="InterPro" id="IPR020598">
    <property type="entry name" value="rRNA_Ade_methylase_Trfase_N"/>
</dbReference>
<evidence type="ECO:0000256" key="6">
    <source>
        <dbReference type="ARBA" id="ARBA00022884"/>
    </source>
</evidence>
<name>A0ABN0B046_9ACTN</name>
<dbReference type="EC" id="2.1.1.182" evidence="7"/>
<comment type="function">
    <text evidence="7">Specifically dimethylates two adjacent adenosines (A1518 and A1519) in the loop of a conserved hairpin near the 3'-end of 16S rRNA in the 30S particle. May play a critical role in biogenesis of 30S subunits.</text>
</comment>
<keyword evidence="6 7" id="KW-0694">RNA-binding</keyword>
<comment type="similarity">
    <text evidence="7">Belongs to the class I-like SAM-binding methyltransferase superfamily. rRNA adenine N(6)-methyltransferase family. RsmA subfamily.</text>
</comment>
<dbReference type="InterPro" id="IPR023165">
    <property type="entry name" value="rRNA_Ade_diMease-like_C"/>
</dbReference>
<dbReference type="PANTHER" id="PTHR11727:SF7">
    <property type="entry name" value="DIMETHYLADENOSINE TRANSFERASE-RELATED"/>
    <property type="match status" value="1"/>
</dbReference>
<keyword evidence="2 7" id="KW-0698">rRNA processing</keyword>
<comment type="caution">
    <text evidence="10">The sequence shown here is derived from an EMBL/GenBank/DDBJ whole genome shotgun (WGS) entry which is preliminary data.</text>
</comment>
<dbReference type="InterPro" id="IPR029063">
    <property type="entry name" value="SAM-dependent_MTases_sf"/>
</dbReference>
<dbReference type="GO" id="GO:0008168">
    <property type="term" value="F:methyltransferase activity"/>
    <property type="evidence" value="ECO:0007669"/>
    <property type="project" value="UniProtKB-KW"/>
</dbReference>
<keyword evidence="1 7" id="KW-0963">Cytoplasm</keyword>
<dbReference type="GO" id="GO:0032259">
    <property type="term" value="P:methylation"/>
    <property type="evidence" value="ECO:0007669"/>
    <property type="project" value="UniProtKB-KW"/>
</dbReference>
<organism evidence="10 11">
    <name type="scientific">Fannyhessea vaginae PB189-T1-4</name>
    <dbReference type="NCBI Taxonomy" id="866774"/>
    <lineage>
        <taxon>Bacteria</taxon>
        <taxon>Bacillati</taxon>
        <taxon>Actinomycetota</taxon>
        <taxon>Coriobacteriia</taxon>
        <taxon>Coriobacteriales</taxon>
        <taxon>Atopobiaceae</taxon>
        <taxon>Fannyhessea</taxon>
    </lineage>
</organism>
<dbReference type="Gene3D" id="3.40.50.150">
    <property type="entry name" value="Vaccinia Virus protein VP39"/>
    <property type="match status" value="1"/>
</dbReference>
<dbReference type="Gene3D" id="1.10.8.100">
    <property type="entry name" value="Ribosomal RNA adenine dimethylase-like, domain 2"/>
    <property type="match status" value="1"/>
</dbReference>
<evidence type="ECO:0000256" key="1">
    <source>
        <dbReference type="ARBA" id="ARBA00022490"/>
    </source>
</evidence>
<feature type="binding site" evidence="7 8">
    <location>
        <position position="175"/>
    </location>
    <ligand>
        <name>S-adenosyl-L-methionine</name>
        <dbReference type="ChEBI" id="CHEBI:59789"/>
    </ligand>
</feature>
<evidence type="ECO:0000256" key="4">
    <source>
        <dbReference type="ARBA" id="ARBA00022679"/>
    </source>
</evidence>
<dbReference type="Proteomes" id="UP000004431">
    <property type="component" value="Unassembled WGS sequence"/>
</dbReference>
<comment type="catalytic activity">
    <reaction evidence="7">
        <text>adenosine(1518)/adenosine(1519) in 16S rRNA + 4 S-adenosyl-L-methionine = N(6)-dimethyladenosine(1518)/N(6)-dimethyladenosine(1519) in 16S rRNA + 4 S-adenosyl-L-homocysteine + 4 H(+)</text>
        <dbReference type="Rhea" id="RHEA:19609"/>
        <dbReference type="Rhea" id="RHEA-COMP:10232"/>
        <dbReference type="Rhea" id="RHEA-COMP:10233"/>
        <dbReference type="ChEBI" id="CHEBI:15378"/>
        <dbReference type="ChEBI" id="CHEBI:57856"/>
        <dbReference type="ChEBI" id="CHEBI:59789"/>
        <dbReference type="ChEBI" id="CHEBI:74411"/>
        <dbReference type="ChEBI" id="CHEBI:74493"/>
        <dbReference type="EC" id="2.1.1.182"/>
    </reaction>
</comment>
<dbReference type="RefSeq" id="WP_006304174.1">
    <property type="nucleotide sequence ID" value="NZ_AEDQ01000018.1"/>
</dbReference>
<sequence>MKHTSRKSLSAQSAERAASLSAVPASEAADVPAAAPVAAPTAGSTPFSPLANPRATRRVLEQHGLYAKHRLGQNFLVDDAVIGKILALAQPRAHTSLLEVGPGIGTLSLALLQQHCQLIAIEKDDDLLDVLASTCALYENAMHVYHSDALRVDAASLQAFCKARNIPQPAALVANLPYQIAATLVLQYFEDMPQLERMTVMVQSEVACRMAAKPHDKLYGAYSAKLALYAAPAGSFVVKPSSFMPAPHVTSQVIALQRHAQADLVCDGELRRRVCVLIDAAFAQRRKTLVNCLSAAGIAPDAARACLREMQLAPAIRAEVLCAAQFVELYARLHTHGALDSFSLGGRALKE</sequence>
<keyword evidence="4 7" id="KW-0808">Transferase</keyword>
<keyword evidence="3 7" id="KW-0489">Methyltransferase</keyword>
<evidence type="ECO:0000256" key="7">
    <source>
        <dbReference type="HAMAP-Rule" id="MF_00607"/>
    </source>
</evidence>
<proteinExistence type="inferred from homology"/>
<evidence type="ECO:0000259" key="9">
    <source>
        <dbReference type="SMART" id="SM00650"/>
    </source>
</evidence>
<dbReference type="InterPro" id="IPR011530">
    <property type="entry name" value="rRNA_adenine_dimethylase"/>
</dbReference>
<evidence type="ECO:0000256" key="3">
    <source>
        <dbReference type="ARBA" id="ARBA00022603"/>
    </source>
</evidence>
<dbReference type="NCBIfam" id="TIGR00755">
    <property type="entry name" value="ksgA"/>
    <property type="match status" value="1"/>
</dbReference>
<dbReference type="HAMAP" id="MF_00607">
    <property type="entry name" value="16SrRNA_methyltr_A"/>
    <property type="match status" value="1"/>
</dbReference>
<evidence type="ECO:0000256" key="2">
    <source>
        <dbReference type="ARBA" id="ARBA00022552"/>
    </source>
</evidence>
<dbReference type="InterPro" id="IPR020596">
    <property type="entry name" value="rRNA_Ade_Mease_Trfase_CS"/>
</dbReference>
<dbReference type="EMBL" id="AEDQ01000018">
    <property type="protein sequence ID" value="EFL44157.1"/>
    <property type="molecule type" value="Genomic_DNA"/>
</dbReference>
<protein>
    <recommendedName>
        <fullName evidence="7">Ribosomal RNA small subunit methyltransferase A</fullName>
        <ecNumber evidence="7">2.1.1.182</ecNumber>
    </recommendedName>
    <alternativeName>
        <fullName evidence="7">16S rRNA (adenine(1518)-N(6)/adenine(1519)-N(6))-dimethyltransferase</fullName>
    </alternativeName>
    <alternativeName>
        <fullName evidence="7">16S rRNA dimethyladenosine transferase</fullName>
    </alternativeName>
    <alternativeName>
        <fullName evidence="7">16S rRNA dimethylase</fullName>
    </alternativeName>
    <alternativeName>
        <fullName evidence="7">S-adenosylmethionine-6-N', N'-adenosyl(rRNA) dimethyltransferase</fullName>
    </alternativeName>
</protein>